<evidence type="ECO:0000313" key="3">
    <source>
        <dbReference type="EMBL" id="KAK1736881.1"/>
    </source>
</evidence>
<evidence type="ECO:0000313" key="4">
    <source>
        <dbReference type="Proteomes" id="UP001224775"/>
    </source>
</evidence>
<name>A0AAD8Y136_9STRA</name>
<gene>
    <name evidence="2" type="ORF">QTG54_012325</name>
    <name evidence="3" type="ORF">QTG54_012326</name>
</gene>
<dbReference type="AlphaFoldDB" id="A0AAD8Y136"/>
<feature type="region of interest" description="Disordered" evidence="1">
    <location>
        <begin position="12"/>
        <end position="39"/>
    </location>
</feature>
<protein>
    <submittedName>
        <fullName evidence="2">Uncharacterized protein</fullName>
    </submittedName>
</protein>
<dbReference type="Proteomes" id="UP001224775">
    <property type="component" value="Unassembled WGS sequence"/>
</dbReference>
<dbReference type="EMBL" id="JATAAI010000027">
    <property type="protein sequence ID" value="KAK1736881.1"/>
    <property type="molecule type" value="Genomic_DNA"/>
</dbReference>
<organism evidence="2 4">
    <name type="scientific">Skeletonema marinoi</name>
    <dbReference type="NCBI Taxonomy" id="267567"/>
    <lineage>
        <taxon>Eukaryota</taxon>
        <taxon>Sar</taxon>
        <taxon>Stramenopiles</taxon>
        <taxon>Ochrophyta</taxon>
        <taxon>Bacillariophyta</taxon>
        <taxon>Coscinodiscophyceae</taxon>
        <taxon>Thalassiosirophycidae</taxon>
        <taxon>Thalassiosirales</taxon>
        <taxon>Skeletonemataceae</taxon>
        <taxon>Skeletonema</taxon>
        <taxon>Skeletonema marinoi-dohrnii complex</taxon>
    </lineage>
</organism>
<feature type="compositionally biased region" description="Polar residues" evidence="1">
    <location>
        <begin position="12"/>
        <end position="29"/>
    </location>
</feature>
<dbReference type="EMBL" id="JATAAI010000027">
    <property type="protein sequence ID" value="KAK1736880.1"/>
    <property type="molecule type" value="Genomic_DNA"/>
</dbReference>
<proteinExistence type="predicted"/>
<accession>A0AAD8Y136</accession>
<reference evidence="2" key="1">
    <citation type="submission" date="2023-06" db="EMBL/GenBank/DDBJ databases">
        <title>Survivors Of The Sea: Transcriptome response of Skeletonema marinoi to long-term dormancy.</title>
        <authorList>
            <person name="Pinder M.I.M."/>
            <person name="Kourtchenko O."/>
            <person name="Robertson E.K."/>
            <person name="Larsson T."/>
            <person name="Maumus F."/>
            <person name="Osuna-Cruz C.M."/>
            <person name="Vancaester E."/>
            <person name="Stenow R."/>
            <person name="Vandepoele K."/>
            <person name="Ploug H."/>
            <person name="Bruchert V."/>
            <person name="Godhe A."/>
            <person name="Topel M."/>
        </authorList>
    </citation>
    <scope>NUCLEOTIDE SEQUENCE</scope>
    <source>
        <strain evidence="2">R05AC</strain>
    </source>
</reference>
<sequence>MMMMVRACLQSPTTSPHCPTRTHLNSSHRTLPGKPRNALKPLLQSNKKEGDVTRASMLAFNFAESSIADKTTKVVTTIMCKKKSITRSDLICLSLAVDYV</sequence>
<evidence type="ECO:0000313" key="2">
    <source>
        <dbReference type="EMBL" id="KAK1736880.1"/>
    </source>
</evidence>
<evidence type="ECO:0000256" key="1">
    <source>
        <dbReference type="SAM" id="MobiDB-lite"/>
    </source>
</evidence>
<comment type="caution">
    <text evidence="2">The sequence shown here is derived from an EMBL/GenBank/DDBJ whole genome shotgun (WGS) entry which is preliminary data.</text>
</comment>
<keyword evidence="4" id="KW-1185">Reference proteome</keyword>